<comment type="caution">
    <text evidence="2">The sequence shown here is derived from an EMBL/GenBank/DDBJ whole genome shotgun (WGS) entry which is preliminary data.</text>
</comment>
<name>A0A066X9X8_COLSU</name>
<dbReference type="HOGENOM" id="CLU_1094192_0_0_1"/>
<dbReference type="eggNOG" id="ENOG502R9PX">
    <property type="taxonomic scope" value="Eukaryota"/>
</dbReference>
<dbReference type="EMBL" id="JMSE01001003">
    <property type="protein sequence ID" value="KDN65707.1"/>
    <property type="molecule type" value="Genomic_DNA"/>
</dbReference>
<dbReference type="OrthoDB" id="4848802at2759"/>
<protein>
    <submittedName>
        <fullName evidence="2">Uncharacterized protein</fullName>
    </submittedName>
</protein>
<accession>A0A066X9X8</accession>
<evidence type="ECO:0000256" key="1">
    <source>
        <dbReference type="SAM" id="MobiDB-lite"/>
    </source>
</evidence>
<gene>
    <name evidence="2" type="ORF">CSUB01_08814</name>
</gene>
<dbReference type="OMA" id="IAHQFPG"/>
<proteinExistence type="predicted"/>
<evidence type="ECO:0000313" key="3">
    <source>
        <dbReference type="Proteomes" id="UP000027238"/>
    </source>
</evidence>
<sequence>MSHAEIRGSLPEQKHSLQEEGEALKREKKRIQRKLKKNAKRAGSKPEMMEKEQPETAKQDQLELPADADITMYHDSGSEWEGFPDPPASSSHIPAVVSEAGAKCSVVFDENPAIEGKNGVGALQQSIAHQFPGNPRPATHALTDFLDGPALRGLAAPSQPDNHTVHQLALATRLWFDEYRGKQVRLGVVRKNGDPVIDLSGGRRNKILWIRSMDGNPFQSKQKPTRFCGMEITPAVIRQYEKEYAKTNGSRH</sequence>
<dbReference type="Proteomes" id="UP000027238">
    <property type="component" value="Unassembled WGS sequence"/>
</dbReference>
<reference evidence="3" key="1">
    <citation type="journal article" date="2014" name="Genome Announc.">
        <title>Draft genome sequence of Colletotrichum sublineola, a destructive pathogen of cultivated sorghum.</title>
        <authorList>
            <person name="Baroncelli R."/>
            <person name="Sanz-Martin J.M."/>
            <person name="Rech G.E."/>
            <person name="Sukno S.A."/>
            <person name="Thon M.R."/>
        </authorList>
    </citation>
    <scope>NUCLEOTIDE SEQUENCE [LARGE SCALE GENOMIC DNA]</scope>
    <source>
        <strain evidence="3">TX430BB</strain>
    </source>
</reference>
<dbReference type="AlphaFoldDB" id="A0A066X9X8"/>
<feature type="compositionally biased region" description="Basic and acidic residues" evidence="1">
    <location>
        <begin position="1"/>
        <end position="25"/>
    </location>
</feature>
<keyword evidence="3" id="KW-1185">Reference proteome</keyword>
<feature type="region of interest" description="Disordered" evidence="1">
    <location>
        <begin position="1"/>
        <end position="63"/>
    </location>
</feature>
<feature type="compositionally biased region" description="Basic and acidic residues" evidence="1">
    <location>
        <begin position="47"/>
        <end position="61"/>
    </location>
</feature>
<feature type="compositionally biased region" description="Basic residues" evidence="1">
    <location>
        <begin position="26"/>
        <end position="43"/>
    </location>
</feature>
<evidence type="ECO:0000313" key="2">
    <source>
        <dbReference type="EMBL" id="KDN65707.1"/>
    </source>
</evidence>
<organism evidence="2 3">
    <name type="scientific">Colletotrichum sublineola</name>
    <name type="common">Sorghum anthracnose fungus</name>
    <dbReference type="NCBI Taxonomy" id="1173701"/>
    <lineage>
        <taxon>Eukaryota</taxon>
        <taxon>Fungi</taxon>
        <taxon>Dikarya</taxon>
        <taxon>Ascomycota</taxon>
        <taxon>Pezizomycotina</taxon>
        <taxon>Sordariomycetes</taxon>
        <taxon>Hypocreomycetidae</taxon>
        <taxon>Glomerellales</taxon>
        <taxon>Glomerellaceae</taxon>
        <taxon>Colletotrichum</taxon>
        <taxon>Colletotrichum graminicola species complex</taxon>
    </lineage>
</organism>